<protein>
    <submittedName>
        <fullName evidence="8">NUDIX hydrolase</fullName>
    </submittedName>
</protein>
<dbReference type="Proteomes" id="UP000317039">
    <property type="component" value="Chromosome"/>
</dbReference>
<evidence type="ECO:0000313" key="9">
    <source>
        <dbReference type="Proteomes" id="UP000317039"/>
    </source>
</evidence>
<dbReference type="AlphaFoldDB" id="A0A516NJ05"/>
<dbReference type="Gene3D" id="3.90.79.10">
    <property type="entry name" value="Nucleoside Triphosphate Pyrophosphohydrolase"/>
    <property type="match status" value="1"/>
</dbReference>
<feature type="domain" description="Nudix hydrolase" evidence="7">
    <location>
        <begin position="93"/>
        <end position="222"/>
    </location>
</feature>
<dbReference type="PANTHER" id="PTHR43046">
    <property type="entry name" value="GDP-MANNOSE MANNOSYL HYDROLASE"/>
    <property type="match status" value="1"/>
</dbReference>
<organism evidence="8 9">
    <name type="scientific">Nocardia otitidiscaviarum</name>
    <dbReference type="NCBI Taxonomy" id="1823"/>
    <lineage>
        <taxon>Bacteria</taxon>
        <taxon>Bacillati</taxon>
        <taxon>Actinomycetota</taxon>
        <taxon>Actinomycetes</taxon>
        <taxon>Mycobacteriales</taxon>
        <taxon>Nocardiaceae</taxon>
        <taxon>Nocardia</taxon>
    </lineage>
</organism>
<keyword evidence="3 5" id="KW-0378">Hydrolase</keyword>
<dbReference type="InterPro" id="IPR020084">
    <property type="entry name" value="NUDIX_hydrolase_CS"/>
</dbReference>
<dbReference type="SUPFAM" id="SSF55811">
    <property type="entry name" value="Nudix"/>
    <property type="match status" value="1"/>
</dbReference>
<dbReference type="Pfam" id="PF00293">
    <property type="entry name" value="NUDIX"/>
    <property type="match status" value="1"/>
</dbReference>
<dbReference type="PANTHER" id="PTHR43046:SF12">
    <property type="entry name" value="GDP-MANNOSE MANNOSYL HYDROLASE"/>
    <property type="match status" value="1"/>
</dbReference>
<comment type="cofactor">
    <cofactor evidence="1">
        <name>Mg(2+)</name>
        <dbReference type="ChEBI" id="CHEBI:18420"/>
    </cofactor>
</comment>
<proteinExistence type="inferred from homology"/>
<name>A0A516NJ05_9NOCA</name>
<dbReference type="CDD" id="cd18876">
    <property type="entry name" value="NUDIX_Hydrolase"/>
    <property type="match status" value="1"/>
</dbReference>
<dbReference type="EMBL" id="CP041695">
    <property type="protein sequence ID" value="QDP78859.1"/>
    <property type="molecule type" value="Genomic_DNA"/>
</dbReference>
<evidence type="ECO:0000256" key="2">
    <source>
        <dbReference type="ARBA" id="ARBA00005582"/>
    </source>
</evidence>
<sequence length="234" mass="26090">MVRGNPRIGLRTRGDGVQAVREHMPTGVQDQQWRSCTPAFAVRLRYSLRHRSPAMPRRDANNRSGQPTGDIECRGAPIPSPRMSTEPVSRLAAPRVAAGAIIVRESSVLLVRPTYKDHWDIPGGYVEIGESPADACRREIREELGITVRDLGFAAVDWAPDRAGDKLLFLFAAPELDGVDVARLRFPDGELAEARYVRLPDLERYTVPRLVRRIRATVRVIDSGGFPIYLENGE</sequence>
<dbReference type="InterPro" id="IPR000086">
    <property type="entry name" value="NUDIX_hydrolase_dom"/>
</dbReference>
<feature type="region of interest" description="Disordered" evidence="6">
    <location>
        <begin position="51"/>
        <end position="87"/>
    </location>
</feature>
<evidence type="ECO:0000256" key="6">
    <source>
        <dbReference type="SAM" id="MobiDB-lite"/>
    </source>
</evidence>
<comment type="similarity">
    <text evidence="2 5">Belongs to the Nudix hydrolase family.</text>
</comment>
<reference evidence="8 9" key="1">
    <citation type="submission" date="2019-07" db="EMBL/GenBank/DDBJ databases">
        <title>Complete Genome Sequence and Methylome Analysis of Nocardia otitidis-caviarum NEB252.</title>
        <authorList>
            <person name="Fomenkov A."/>
            <person name="Anton B.P."/>
            <person name="Vincze T."/>
            <person name="Roberts R.J."/>
        </authorList>
    </citation>
    <scope>NUCLEOTIDE SEQUENCE [LARGE SCALE GENOMIC DNA]</scope>
    <source>
        <strain evidence="8 9">NEB252</strain>
    </source>
</reference>
<dbReference type="PROSITE" id="PS00893">
    <property type="entry name" value="NUDIX_BOX"/>
    <property type="match status" value="1"/>
</dbReference>
<dbReference type="KEGG" id="nod:FOH10_09030"/>
<evidence type="ECO:0000256" key="1">
    <source>
        <dbReference type="ARBA" id="ARBA00001946"/>
    </source>
</evidence>
<evidence type="ECO:0000256" key="5">
    <source>
        <dbReference type="RuleBase" id="RU003476"/>
    </source>
</evidence>
<evidence type="ECO:0000313" key="8">
    <source>
        <dbReference type="EMBL" id="QDP78859.1"/>
    </source>
</evidence>
<dbReference type="PROSITE" id="PS51462">
    <property type="entry name" value="NUDIX"/>
    <property type="match status" value="1"/>
</dbReference>
<gene>
    <name evidence="8" type="ORF">FOH10_09030</name>
</gene>
<dbReference type="GO" id="GO:0016787">
    <property type="term" value="F:hydrolase activity"/>
    <property type="evidence" value="ECO:0007669"/>
    <property type="project" value="UniProtKB-KW"/>
</dbReference>
<evidence type="ECO:0000259" key="7">
    <source>
        <dbReference type="PROSITE" id="PS51462"/>
    </source>
</evidence>
<dbReference type="InterPro" id="IPR020476">
    <property type="entry name" value="Nudix_hydrolase"/>
</dbReference>
<keyword evidence="4" id="KW-0460">Magnesium</keyword>
<evidence type="ECO:0000256" key="4">
    <source>
        <dbReference type="ARBA" id="ARBA00022842"/>
    </source>
</evidence>
<dbReference type="PRINTS" id="PR00502">
    <property type="entry name" value="NUDIXFAMILY"/>
</dbReference>
<evidence type="ECO:0000256" key="3">
    <source>
        <dbReference type="ARBA" id="ARBA00022801"/>
    </source>
</evidence>
<dbReference type="InterPro" id="IPR015797">
    <property type="entry name" value="NUDIX_hydrolase-like_dom_sf"/>
</dbReference>
<accession>A0A516NJ05</accession>